<dbReference type="GeneID" id="303298618"/>
<dbReference type="Pfam" id="PF02585">
    <property type="entry name" value="PIG-L"/>
    <property type="match status" value="1"/>
</dbReference>
<feature type="region of interest" description="Disordered" evidence="2">
    <location>
        <begin position="233"/>
        <end position="266"/>
    </location>
</feature>
<reference evidence="4" key="1">
    <citation type="journal article" date="2019" name="Int. J. Syst. Evol. Microbiol.">
        <title>The Global Catalogue of Microorganisms (GCM) 10K type strain sequencing project: providing services to taxonomists for standard genome sequencing and annotation.</title>
        <authorList>
            <consortium name="The Broad Institute Genomics Platform"/>
            <consortium name="The Broad Institute Genome Sequencing Center for Infectious Disease"/>
            <person name="Wu L."/>
            <person name="Ma J."/>
        </authorList>
    </citation>
    <scope>NUCLEOTIDE SEQUENCE [LARGE SCALE GENOMIC DNA]</scope>
    <source>
        <strain evidence="4">CGMCC 1.16455</strain>
    </source>
</reference>
<proteinExistence type="predicted"/>
<protein>
    <submittedName>
        <fullName evidence="3">PIG-L deacetylase family protein</fullName>
        <ecNumber evidence="3">3.5.1.-</ecNumber>
    </submittedName>
</protein>
<dbReference type="PANTHER" id="PTHR12993:SF11">
    <property type="entry name" value="N-ACETYLGLUCOSAMINYL-PHOSPHATIDYLINOSITOL DE-N-ACETYLASE"/>
    <property type="match status" value="1"/>
</dbReference>
<dbReference type="EMBL" id="JBHSLN010000012">
    <property type="protein sequence ID" value="MFC5296740.1"/>
    <property type="molecule type" value="Genomic_DNA"/>
</dbReference>
<sequence>MTTDPWMLLEDAATVLAVHAHPDDESLSTGALLASLAGAGTRVELLTATRGEEGEVVPGSVPPEDTRPLEQIRDAEIDAATSILGIAARCMLGTAPALAAGVAPRTYRDSGMQWIREGLAGPSDTAGADSFTHRPLEEAVDDLVALIQERRPDAVIGYDDEGTYGHPDHVRAHHVTAAACARTGTPMIEVSSAPDPAADAGFTWRDHPRVADIVRRAVDSYRTQLTVVGWADEEQSAGGTESAGGIKSTTAGENKSTTAGEKTGISIRHVGGQDDVVLLRTGLRVRG</sequence>
<dbReference type="InterPro" id="IPR003737">
    <property type="entry name" value="GlcNAc_PI_deacetylase-related"/>
</dbReference>
<evidence type="ECO:0000256" key="1">
    <source>
        <dbReference type="ARBA" id="ARBA00022833"/>
    </source>
</evidence>
<dbReference type="InterPro" id="IPR024078">
    <property type="entry name" value="LmbE-like_dom_sf"/>
</dbReference>
<gene>
    <name evidence="3" type="ORF">ACFPK8_04390</name>
</gene>
<keyword evidence="3" id="KW-0378">Hydrolase</keyword>
<feature type="compositionally biased region" description="Polar residues" evidence="2">
    <location>
        <begin position="247"/>
        <end position="260"/>
    </location>
</feature>
<dbReference type="EC" id="3.5.1.-" evidence="3"/>
<keyword evidence="4" id="KW-1185">Reference proteome</keyword>
<evidence type="ECO:0000256" key="2">
    <source>
        <dbReference type="SAM" id="MobiDB-lite"/>
    </source>
</evidence>
<dbReference type="GO" id="GO:0016787">
    <property type="term" value="F:hydrolase activity"/>
    <property type="evidence" value="ECO:0007669"/>
    <property type="project" value="UniProtKB-KW"/>
</dbReference>
<accession>A0ABW0FEJ3</accession>
<organism evidence="3 4">
    <name type="scientific">Brachybacterium tyrofermentans</name>
    <dbReference type="NCBI Taxonomy" id="47848"/>
    <lineage>
        <taxon>Bacteria</taxon>
        <taxon>Bacillati</taxon>
        <taxon>Actinomycetota</taxon>
        <taxon>Actinomycetes</taxon>
        <taxon>Micrococcales</taxon>
        <taxon>Dermabacteraceae</taxon>
        <taxon>Brachybacterium</taxon>
    </lineage>
</organism>
<dbReference type="SUPFAM" id="SSF102588">
    <property type="entry name" value="LmbE-like"/>
    <property type="match status" value="1"/>
</dbReference>
<dbReference type="Proteomes" id="UP001595937">
    <property type="component" value="Unassembled WGS sequence"/>
</dbReference>
<keyword evidence="1" id="KW-0862">Zinc</keyword>
<dbReference type="PANTHER" id="PTHR12993">
    <property type="entry name" value="N-ACETYLGLUCOSAMINYL-PHOSPHATIDYLINOSITOL DE-N-ACETYLASE-RELATED"/>
    <property type="match status" value="1"/>
</dbReference>
<comment type="caution">
    <text evidence="3">The sequence shown here is derived from an EMBL/GenBank/DDBJ whole genome shotgun (WGS) entry which is preliminary data.</text>
</comment>
<dbReference type="RefSeq" id="WP_343925659.1">
    <property type="nucleotide sequence ID" value="NZ_BAAAIR010000046.1"/>
</dbReference>
<evidence type="ECO:0000313" key="3">
    <source>
        <dbReference type="EMBL" id="MFC5296740.1"/>
    </source>
</evidence>
<dbReference type="Gene3D" id="3.40.50.10320">
    <property type="entry name" value="LmbE-like"/>
    <property type="match status" value="1"/>
</dbReference>
<name>A0ABW0FEJ3_9MICO</name>
<evidence type="ECO:0000313" key="4">
    <source>
        <dbReference type="Proteomes" id="UP001595937"/>
    </source>
</evidence>